<name>A0A4P7LH55_9BURK</name>
<dbReference type="Pfam" id="PF13289">
    <property type="entry name" value="SIR2_2"/>
    <property type="match status" value="1"/>
</dbReference>
<reference evidence="2 3" key="1">
    <citation type="submission" date="2019-03" db="EMBL/GenBank/DDBJ databases">
        <title>Efficiently degradation of phenoxyalkanoic acid herbicides by Cupriavidus oxalaticus strain X32.</title>
        <authorList>
            <person name="Sheng X."/>
        </authorList>
    </citation>
    <scope>NUCLEOTIDE SEQUENCE [LARGE SCALE GENOMIC DNA]</scope>
    <source>
        <strain evidence="2 3">X32</strain>
        <plasmid evidence="2 3">unnamed1</plasmid>
    </source>
</reference>
<protein>
    <submittedName>
        <fullName evidence="2">Uncharacterized protein</fullName>
    </submittedName>
</protein>
<sequence length="311" mass="35551">MNDPVQHLRDEYAYGNLCLFIGAGVSVGCGLPDWRKLAEEVLQAIPHKQWGNLPPHLLGKARPLTGELDPNWHLPYVKDILGSVDPLYSMRYIRADKHLDLKDLVRVCLYKHQIQLSDIARELPLLSNARRICCFNYDDILCRAFDEADCSFSPLFPGQKIPLESSNRLIFYPHGYLPDPDRASFFQKTEAIVLSEEDYFELYRLPYSWANMVQLTLLMNYTALFIGCSLSDPNVRRLLDVCANKGRHHQHFAFMLNPYGSAAKLNWLELKHSAAFEKFNGSLYKGLGVKILWVNDFRDIASILSAIRSSA</sequence>
<keyword evidence="1" id="KW-0812">Transmembrane</keyword>
<keyword evidence="2" id="KW-0614">Plasmid</keyword>
<feature type="transmembrane region" description="Helical" evidence="1">
    <location>
        <begin position="12"/>
        <end position="31"/>
    </location>
</feature>
<organism evidence="2 3">
    <name type="scientific">Cupriavidus oxalaticus</name>
    <dbReference type="NCBI Taxonomy" id="96344"/>
    <lineage>
        <taxon>Bacteria</taxon>
        <taxon>Pseudomonadati</taxon>
        <taxon>Pseudomonadota</taxon>
        <taxon>Betaproteobacteria</taxon>
        <taxon>Burkholderiales</taxon>
        <taxon>Burkholderiaceae</taxon>
        <taxon>Cupriavidus</taxon>
    </lineage>
</organism>
<dbReference type="OrthoDB" id="4217949at2"/>
<dbReference type="AlphaFoldDB" id="A0A4P7LH55"/>
<evidence type="ECO:0000256" key="1">
    <source>
        <dbReference type="SAM" id="Phobius"/>
    </source>
</evidence>
<dbReference type="InterPro" id="IPR029035">
    <property type="entry name" value="DHS-like_NAD/FAD-binding_dom"/>
</dbReference>
<accession>A0A4P7LH55</accession>
<dbReference type="Proteomes" id="UP000295294">
    <property type="component" value="Plasmid unnamed1"/>
</dbReference>
<evidence type="ECO:0000313" key="3">
    <source>
        <dbReference type="Proteomes" id="UP000295294"/>
    </source>
</evidence>
<dbReference type="RefSeq" id="WP_135706708.1">
    <property type="nucleotide sequence ID" value="NZ_CP038636.1"/>
</dbReference>
<dbReference type="EMBL" id="CP038636">
    <property type="protein sequence ID" value="QBY55466.1"/>
    <property type="molecule type" value="Genomic_DNA"/>
</dbReference>
<proteinExistence type="predicted"/>
<geneLocation type="plasmid" evidence="2">
    <name>unnamed1</name>
</geneLocation>
<keyword evidence="1" id="KW-1133">Transmembrane helix</keyword>
<keyword evidence="1" id="KW-0472">Membrane</keyword>
<gene>
    <name evidence="2" type="ORF">E0W60_30990</name>
</gene>
<dbReference type="SUPFAM" id="SSF52467">
    <property type="entry name" value="DHS-like NAD/FAD-binding domain"/>
    <property type="match status" value="1"/>
</dbReference>
<evidence type="ECO:0000313" key="2">
    <source>
        <dbReference type="EMBL" id="QBY55466.1"/>
    </source>
</evidence>
<dbReference type="KEGG" id="cox:E0W60_30990"/>